<evidence type="ECO:0000313" key="9">
    <source>
        <dbReference type="Proteomes" id="UP000015101"/>
    </source>
</evidence>
<evidence type="ECO:0000256" key="1">
    <source>
        <dbReference type="ARBA" id="ARBA00004141"/>
    </source>
</evidence>
<keyword evidence="4 6" id="KW-1133">Transmembrane helix</keyword>
<keyword evidence="5 6" id="KW-0472">Membrane</keyword>
<dbReference type="EnsemblMetazoa" id="HelroT124437">
    <property type="protein sequence ID" value="HelroP124437"/>
    <property type="gene ID" value="HelroG124437"/>
</dbReference>
<reference evidence="7 9" key="2">
    <citation type="journal article" date="2013" name="Nature">
        <title>Insights into bilaterian evolution from three spiralian genomes.</title>
        <authorList>
            <person name="Simakov O."/>
            <person name="Marletaz F."/>
            <person name="Cho S.J."/>
            <person name="Edsinger-Gonzales E."/>
            <person name="Havlak P."/>
            <person name="Hellsten U."/>
            <person name="Kuo D.H."/>
            <person name="Larsson T."/>
            <person name="Lv J."/>
            <person name="Arendt D."/>
            <person name="Savage R."/>
            <person name="Osoegawa K."/>
            <person name="de Jong P."/>
            <person name="Grimwood J."/>
            <person name="Chapman J.A."/>
            <person name="Shapiro H."/>
            <person name="Aerts A."/>
            <person name="Otillar R.P."/>
            <person name="Terry A.Y."/>
            <person name="Boore J.L."/>
            <person name="Grigoriev I.V."/>
            <person name="Lindberg D.R."/>
            <person name="Seaver E.C."/>
            <person name="Weisblat D.A."/>
            <person name="Putnam N.H."/>
            <person name="Rokhsar D.S."/>
        </authorList>
    </citation>
    <scope>NUCLEOTIDE SEQUENCE</scope>
</reference>
<evidence type="ECO:0000313" key="7">
    <source>
        <dbReference type="EMBL" id="ESN97327.1"/>
    </source>
</evidence>
<dbReference type="Proteomes" id="UP000015101">
    <property type="component" value="Unassembled WGS sequence"/>
</dbReference>
<dbReference type="Pfam" id="PF04819">
    <property type="entry name" value="DUF716"/>
    <property type="match status" value="1"/>
</dbReference>
<evidence type="ECO:0008006" key="10">
    <source>
        <dbReference type="Google" id="ProtNLM"/>
    </source>
</evidence>
<evidence type="ECO:0000313" key="8">
    <source>
        <dbReference type="EnsemblMetazoa" id="HelroP124437"/>
    </source>
</evidence>
<dbReference type="InterPro" id="IPR006904">
    <property type="entry name" value="DUF716"/>
</dbReference>
<dbReference type="OMA" id="ELYVISI"/>
<proteinExistence type="inferred from homology"/>
<reference evidence="9" key="1">
    <citation type="submission" date="2012-12" db="EMBL/GenBank/DDBJ databases">
        <authorList>
            <person name="Hellsten U."/>
            <person name="Grimwood J."/>
            <person name="Chapman J.A."/>
            <person name="Shapiro H."/>
            <person name="Aerts A."/>
            <person name="Otillar R.P."/>
            <person name="Terry A.Y."/>
            <person name="Boore J.L."/>
            <person name="Simakov O."/>
            <person name="Marletaz F."/>
            <person name="Cho S.-J."/>
            <person name="Edsinger-Gonzales E."/>
            <person name="Havlak P."/>
            <person name="Kuo D.-H."/>
            <person name="Larsson T."/>
            <person name="Lv J."/>
            <person name="Arendt D."/>
            <person name="Savage R."/>
            <person name="Osoegawa K."/>
            <person name="de Jong P."/>
            <person name="Lindberg D.R."/>
            <person name="Seaver E.C."/>
            <person name="Weisblat D.A."/>
            <person name="Putnam N.H."/>
            <person name="Grigoriev I.V."/>
            <person name="Rokhsar D.S."/>
        </authorList>
    </citation>
    <scope>NUCLEOTIDE SEQUENCE</scope>
</reference>
<feature type="transmembrane region" description="Helical" evidence="6">
    <location>
        <begin position="218"/>
        <end position="235"/>
    </location>
</feature>
<dbReference type="KEGG" id="hro:HELRODRAFT_124437"/>
<dbReference type="OrthoDB" id="551896at2759"/>
<comment type="subcellular location">
    <subcellularLocation>
        <location evidence="1">Membrane</location>
        <topology evidence="1">Multi-pass membrane protein</topology>
    </subcellularLocation>
</comment>
<feature type="transmembrane region" description="Helical" evidence="6">
    <location>
        <begin position="96"/>
        <end position="112"/>
    </location>
</feature>
<name>T1EH14_HELRO</name>
<evidence type="ECO:0000256" key="5">
    <source>
        <dbReference type="ARBA" id="ARBA00023136"/>
    </source>
</evidence>
<dbReference type="eggNOG" id="ENOG502QU0J">
    <property type="taxonomic scope" value="Eukaryota"/>
</dbReference>
<feature type="transmembrane region" description="Helical" evidence="6">
    <location>
        <begin position="150"/>
        <end position="169"/>
    </location>
</feature>
<organism evidence="8 9">
    <name type="scientific">Helobdella robusta</name>
    <name type="common">Californian leech</name>
    <dbReference type="NCBI Taxonomy" id="6412"/>
    <lineage>
        <taxon>Eukaryota</taxon>
        <taxon>Metazoa</taxon>
        <taxon>Spiralia</taxon>
        <taxon>Lophotrochozoa</taxon>
        <taxon>Annelida</taxon>
        <taxon>Clitellata</taxon>
        <taxon>Hirudinea</taxon>
        <taxon>Rhynchobdellida</taxon>
        <taxon>Glossiphoniidae</taxon>
        <taxon>Helobdella</taxon>
    </lineage>
</organism>
<reference evidence="8" key="3">
    <citation type="submission" date="2015-06" db="UniProtKB">
        <authorList>
            <consortium name="EnsemblMetazoa"/>
        </authorList>
    </citation>
    <scope>IDENTIFICATION</scope>
</reference>
<evidence type="ECO:0000256" key="3">
    <source>
        <dbReference type="ARBA" id="ARBA00022692"/>
    </source>
</evidence>
<keyword evidence="9" id="KW-1185">Reference proteome</keyword>
<sequence length="236" mass="26787">MGTFGGHALPGSFFILFSLWWTVQTFRRYYKSLKNGCTPYRSTVAFAPDCLPCKKCNNVMIEGILKVVFTSLGLVLEAKSGFKNGHFTYSDNGQHATMYFFFGLSGVVDTLMHHGFSMPENTDYAVGCLSFVAEDVLFTFHLHGRTELDVAVHTLLVYIIHACVVCVLVEARYKNNVIVTLSRCFFVLLQGTWFWQIGFILYPNPNAVRWKNGDHNEIMLATIIFAWHIAIDFILI</sequence>
<dbReference type="AlphaFoldDB" id="T1EH14"/>
<dbReference type="HOGENOM" id="CLU_059568_0_0_1"/>
<dbReference type="GeneID" id="20195864"/>
<feature type="transmembrane region" description="Helical" evidence="6">
    <location>
        <begin position="181"/>
        <end position="202"/>
    </location>
</feature>
<feature type="transmembrane region" description="Helical" evidence="6">
    <location>
        <begin position="6"/>
        <end position="23"/>
    </location>
</feature>
<dbReference type="InterPro" id="IPR042127">
    <property type="entry name" value="TMEM45"/>
</dbReference>
<dbReference type="CTD" id="20195864"/>
<evidence type="ECO:0000256" key="2">
    <source>
        <dbReference type="ARBA" id="ARBA00006948"/>
    </source>
</evidence>
<dbReference type="EMBL" id="KB097379">
    <property type="protein sequence ID" value="ESN97327.1"/>
    <property type="molecule type" value="Genomic_DNA"/>
</dbReference>
<comment type="similarity">
    <text evidence="2">Belongs to the TMEM45 family.</text>
</comment>
<keyword evidence="3 6" id="KW-0812">Transmembrane</keyword>
<dbReference type="InParanoid" id="T1EH14"/>
<evidence type="ECO:0000256" key="6">
    <source>
        <dbReference type="SAM" id="Phobius"/>
    </source>
</evidence>
<dbReference type="PANTHER" id="PTHR16007:SF15">
    <property type="entry name" value="TRANSMEMBRANE PROTEIN 45B"/>
    <property type="match status" value="1"/>
</dbReference>
<dbReference type="PANTHER" id="PTHR16007">
    <property type="entry name" value="EPIDIDYMAL MEMBRANE PROTEIN E9-RELATED"/>
    <property type="match status" value="1"/>
</dbReference>
<evidence type="ECO:0000256" key="4">
    <source>
        <dbReference type="ARBA" id="ARBA00022989"/>
    </source>
</evidence>
<dbReference type="GO" id="GO:0016020">
    <property type="term" value="C:membrane"/>
    <property type="evidence" value="ECO:0007669"/>
    <property type="project" value="UniProtKB-SubCell"/>
</dbReference>
<accession>T1EH14</accession>
<dbReference type="RefSeq" id="XP_009024504.1">
    <property type="nucleotide sequence ID" value="XM_009026256.1"/>
</dbReference>
<protein>
    <recommendedName>
        <fullName evidence="10">Transmembrane protein 45B</fullName>
    </recommendedName>
</protein>
<gene>
    <name evidence="8" type="primary">20195864</name>
    <name evidence="7" type="ORF">HELRODRAFT_124437</name>
</gene>
<dbReference type="EMBL" id="AMQM01006306">
    <property type="status" value="NOT_ANNOTATED_CDS"/>
    <property type="molecule type" value="Genomic_DNA"/>
</dbReference>